<evidence type="ECO:0000256" key="3">
    <source>
        <dbReference type="ARBA" id="ARBA00022723"/>
    </source>
</evidence>
<keyword evidence="5 6" id="KW-0408">Iron</keyword>
<evidence type="ECO:0000256" key="4">
    <source>
        <dbReference type="ARBA" id="ARBA00022982"/>
    </source>
</evidence>
<keyword evidence="9" id="KW-1185">Reference proteome</keyword>
<keyword evidence="1" id="KW-0813">Transport</keyword>
<dbReference type="PRINTS" id="PR00606">
    <property type="entry name" value="CYTCHROMECID"/>
</dbReference>
<accession>A0ABR9XE61</accession>
<organism evidence="8 9">
    <name type="scientific">Mucilaginibacter boryungensis</name>
    <dbReference type="NCBI Taxonomy" id="768480"/>
    <lineage>
        <taxon>Bacteria</taxon>
        <taxon>Pseudomonadati</taxon>
        <taxon>Bacteroidota</taxon>
        <taxon>Sphingobacteriia</taxon>
        <taxon>Sphingobacteriales</taxon>
        <taxon>Sphingobacteriaceae</taxon>
        <taxon>Mucilaginibacter</taxon>
    </lineage>
</organism>
<evidence type="ECO:0000313" key="9">
    <source>
        <dbReference type="Proteomes" id="UP000632774"/>
    </source>
</evidence>
<dbReference type="InterPro" id="IPR036909">
    <property type="entry name" value="Cyt_c-like_dom_sf"/>
</dbReference>
<keyword evidence="3 6" id="KW-0479">Metal-binding</keyword>
<dbReference type="InterPro" id="IPR002324">
    <property type="entry name" value="Cyt_c_ID"/>
</dbReference>
<name>A0ABR9XE61_9SPHI</name>
<dbReference type="InterPro" id="IPR009056">
    <property type="entry name" value="Cyt_c-like_dom"/>
</dbReference>
<dbReference type="Proteomes" id="UP000632774">
    <property type="component" value="Unassembled WGS sequence"/>
</dbReference>
<protein>
    <submittedName>
        <fullName evidence="8">C-type cytochrome</fullName>
    </submittedName>
</protein>
<evidence type="ECO:0000256" key="1">
    <source>
        <dbReference type="ARBA" id="ARBA00022448"/>
    </source>
</evidence>
<proteinExistence type="predicted"/>
<dbReference type="EMBL" id="JADFFM010000001">
    <property type="protein sequence ID" value="MBE9665467.1"/>
    <property type="molecule type" value="Genomic_DNA"/>
</dbReference>
<evidence type="ECO:0000313" key="8">
    <source>
        <dbReference type="EMBL" id="MBE9665467.1"/>
    </source>
</evidence>
<keyword evidence="4" id="KW-0249">Electron transport</keyword>
<dbReference type="Gene3D" id="1.10.760.10">
    <property type="entry name" value="Cytochrome c-like domain"/>
    <property type="match status" value="1"/>
</dbReference>
<dbReference type="PROSITE" id="PS51007">
    <property type="entry name" value="CYTC"/>
    <property type="match status" value="1"/>
</dbReference>
<sequence length="115" mass="12325">MKRLGFKIEPQTDSVKNITVVPDEKKITATADPVVKGQALIAASDCLTCHKLDKKLIGPAYKDVAKKYTDADVAKLAEKVISGGAGNWGATPMIPHTDLSKNDATAMVKYILSLK</sequence>
<keyword evidence="2 6" id="KW-0349">Heme</keyword>
<evidence type="ECO:0000256" key="6">
    <source>
        <dbReference type="PROSITE-ProRule" id="PRU00433"/>
    </source>
</evidence>
<evidence type="ECO:0000256" key="2">
    <source>
        <dbReference type="ARBA" id="ARBA00022617"/>
    </source>
</evidence>
<evidence type="ECO:0000256" key="5">
    <source>
        <dbReference type="ARBA" id="ARBA00023004"/>
    </source>
</evidence>
<dbReference type="Pfam" id="PF00034">
    <property type="entry name" value="Cytochrom_C"/>
    <property type="match status" value="1"/>
</dbReference>
<comment type="caution">
    <text evidence="8">The sequence shown here is derived from an EMBL/GenBank/DDBJ whole genome shotgun (WGS) entry which is preliminary data.</text>
</comment>
<gene>
    <name evidence="8" type="ORF">IRJ18_03780</name>
</gene>
<evidence type="ECO:0000259" key="7">
    <source>
        <dbReference type="PROSITE" id="PS51007"/>
    </source>
</evidence>
<dbReference type="SUPFAM" id="SSF46626">
    <property type="entry name" value="Cytochrome c"/>
    <property type="match status" value="1"/>
</dbReference>
<feature type="domain" description="Cytochrome c" evidence="7">
    <location>
        <begin position="32"/>
        <end position="115"/>
    </location>
</feature>
<reference evidence="8 9" key="1">
    <citation type="submission" date="2020-10" db="EMBL/GenBank/DDBJ databases">
        <title>Mucilaginibacter mali sp. nov., isolated from rhizosphere soil of apple orchard.</title>
        <authorList>
            <person name="Lee J.-S."/>
            <person name="Kim H.S."/>
            <person name="Kim J.-S."/>
        </authorList>
    </citation>
    <scope>NUCLEOTIDE SEQUENCE [LARGE SCALE GENOMIC DNA]</scope>
    <source>
        <strain evidence="8 9">KCTC 23157</strain>
    </source>
</reference>